<comment type="caution">
    <text evidence="1">The sequence shown here is derived from an EMBL/GenBank/DDBJ whole genome shotgun (WGS) entry which is preliminary data.</text>
</comment>
<dbReference type="EMBL" id="JAWHPR010000001">
    <property type="protein sequence ID" value="MDU8687141.1"/>
    <property type="molecule type" value="Genomic_DNA"/>
</dbReference>
<accession>A0ABU3TV69</accession>
<keyword evidence="2" id="KW-1185">Reference proteome</keyword>
<proteinExistence type="predicted"/>
<reference evidence="1 2" key="1">
    <citation type="submission" date="2023-10" db="EMBL/GenBank/DDBJ databases">
        <title>Host Genetic Regulation of Human Gut Microbial Structural Variation.</title>
        <authorList>
            <person name="Harmsen H.J.M."/>
        </authorList>
    </citation>
    <scope>NUCLEOTIDE SEQUENCE [LARGE SCALE GENOMIC DNA]</scope>
    <source>
        <strain evidence="1 2">HTF-F</strain>
    </source>
</reference>
<evidence type="ECO:0008006" key="3">
    <source>
        <dbReference type="Google" id="ProtNLM"/>
    </source>
</evidence>
<dbReference type="Proteomes" id="UP001263246">
    <property type="component" value="Unassembled WGS sequence"/>
</dbReference>
<organism evidence="1 2">
    <name type="scientific">Faecalibacterium wellingii</name>
    <dbReference type="NCBI Taxonomy" id="2929491"/>
    <lineage>
        <taxon>Bacteria</taxon>
        <taxon>Bacillati</taxon>
        <taxon>Bacillota</taxon>
        <taxon>Clostridia</taxon>
        <taxon>Eubacteriales</taxon>
        <taxon>Oscillospiraceae</taxon>
        <taxon>Faecalibacterium</taxon>
    </lineage>
</organism>
<evidence type="ECO:0000313" key="1">
    <source>
        <dbReference type="EMBL" id="MDU8687141.1"/>
    </source>
</evidence>
<protein>
    <recommendedName>
        <fullName evidence="3">Transposase</fullName>
    </recommendedName>
</protein>
<gene>
    <name evidence="1" type="ORF">RX402_00005</name>
</gene>
<feature type="non-terminal residue" evidence="1">
    <location>
        <position position="1"/>
    </location>
</feature>
<dbReference type="RefSeq" id="WP_316543256.1">
    <property type="nucleotide sequence ID" value="NZ_JAWHPR010000001.1"/>
</dbReference>
<name>A0ABU3TV69_9FIRM</name>
<sequence length="108" mass="12597">PPPRTQGSWFRARMARFRYEIIEHCLLHNWANTVQSFARFANLMQKCFTSSNIALFSSRFYSFRGILGEILSHKKAAAQNLHNSLSILQQLFFRCNDLQKIPMKLFAA</sequence>
<evidence type="ECO:0000313" key="2">
    <source>
        <dbReference type="Proteomes" id="UP001263246"/>
    </source>
</evidence>